<evidence type="ECO:0000313" key="5">
    <source>
        <dbReference type="Proteomes" id="UP000199690"/>
    </source>
</evidence>
<reference evidence="3" key="2">
    <citation type="submission" date="2016-10" db="EMBL/GenBank/DDBJ databases">
        <authorList>
            <person name="de Groot N.N."/>
        </authorList>
    </citation>
    <scope>NUCLEOTIDE SEQUENCE [LARGE SCALE GENOMIC DNA]</scope>
    <source>
        <strain evidence="3">ATCC 20501</strain>
    </source>
</reference>
<dbReference type="RefSeq" id="WP_235863027.1">
    <property type="nucleotide sequence ID" value="NZ_FNVB01000002.1"/>
</dbReference>
<gene>
    <name evidence="3" type="ORF">SAMN02982929_00897</name>
    <name evidence="4" type="ORF">SAMN05216506_1011173</name>
</gene>
<organism evidence="3 6">
    <name type="scientific">Saccharopolyspora kobensis</name>
    <dbReference type="NCBI Taxonomy" id="146035"/>
    <lineage>
        <taxon>Bacteria</taxon>
        <taxon>Bacillati</taxon>
        <taxon>Actinomycetota</taxon>
        <taxon>Actinomycetes</taxon>
        <taxon>Pseudonocardiales</taxon>
        <taxon>Pseudonocardiaceae</taxon>
        <taxon>Saccharopolyspora</taxon>
    </lineage>
</organism>
<evidence type="ECO:0000259" key="2">
    <source>
        <dbReference type="Pfam" id="PF09990"/>
    </source>
</evidence>
<dbReference type="Proteomes" id="UP000236729">
    <property type="component" value="Unassembled WGS sequence"/>
</dbReference>
<dbReference type="InterPro" id="IPR019251">
    <property type="entry name" value="DUF2231_TM"/>
</dbReference>
<dbReference type="EMBL" id="FNVB01000002">
    <property type="protein sequence ID" value="SEF87301.1"/>
    <property type="molecule type" value="Genomic_DNA"/>
</dbReference>
<feature type="transmembrane region" description="Helical" evidence="1">
    <location>
        <begin position="34"/>
        <end position="52"/>
    </location>
</feature>
<feature type="domain" description="DUF2231" evidence="2">
    <location>
        <begin position="31"/>
        <end position="152"/>
    </location>
</feature>
<evidence type="ECO:0000313" key="4">
    <source>
        <dbReference type="EMBL" id="SFC60250.1"/>
    </source>
</evidence>
<accession>A0A1H5VKE5</accession>
<sequence>MERPAEAVARAVRRTISGTRADRLLGGAWLGHPVHPLLVTVPIGACVSAPVLELCTGNRQAARWLIALGLIAVPPAVVAGLADFAHLDARQRRVGALHATANVVSTAFFGASLCCRPGARSAKVSMALGTLTIAIGGALGGHLSYAQGAGVRRWQNTDESDSPVRR</sequence>
<dbReference type="Pfam" id="PF09990">
    <property type="entry name" value="DUF2231"/>
    <property type="match status" value="1"/>
</dbReference>
<evidence type="ECO:0000256" key="1">
    <source>
        <dbReference type="SAM" id="Phobius"/>
    </source>
</evidence>
<feature type="transmembrane region" description="Helical" evidence="1">
    <location>
        <begin position="94"/>
        <end position="114"/>
    </location>
</feature>
<feature type="transmembrane region" description="Helical" evidence="1">
    <location>
        <begin position="64"/>
        <end position="82"/>
    </location>
</feature>
<evidence type="ECO:0000313" key="6">
    <source>
        <dbReference type="Proteomes" id="UP000236729"/>
    </source>
</evidence>
<dbReference type="EMBL" id="FOME01000001">
    <property type="protein sequence ID" value="SFC60250.1"/>
    <property type="molecule type" value="Genomic_DNA"/>
</dbReference>
<keyword evidence="5" id="KW-1185">Reference proteome</keyword>
<accession>A0A1I1KS40</accession>
<keyword evidence="1" id="KW-0472">Membrane</keyword>
<evidence type="ECO:0000313" key="3">
    <source>
        <dbReference type="EMBL" id="SEF87301.1"/>
    </source>
</evidence>
<keyword evidence="1" id="KW-1133">Transmembrane helix</keyword>
<reference evidence="5 6" key="1">
    <citation type="submission" date="2016-10" db="EMBL/GenBank/DDBJ databases">
        <authorList>
            <person name="Varghese N."/>
            <person name="Submissions S."/>
        </authorList>
    </citation>
    <scope>NUCLEOTIDE SEQUENCE [LARGE SCALE GENOMIC DNA]</scope>
    <source>
        <strain evidence="6">ATCC 20501</strain>
        <strain evidence="4 5">CGMCC 4.3529</strain>
    </source>
</reference>
<keyword evidence="1" id="KW-0812">Transmembrane</keyword>
<dbReference type="AlphaFoldDB" id="A0A1H5VKE5"/>
<dbReference type="Proteomes" id="UP000199690">
    <property type="component" value="Unassembled WGS sequence"/>
</dbReference>
<proteinExistence type="predicted"/>
<feature type="transmembrane region" description="Helical" evidence="1">
    <location>
        <begin position="126"/>
        <end position="145"/>
    </location>
</feature>
<protein>
    <submittedName>
        <fullName evidence="3">Uncharacterized membrane protein</fullName>
    </submittedName>
</protein>
<name>A0A1H5VKE5_9PSEU</name>